<evidence type="ECO:0000256" key="2">
    <source>
        <dbReference type="ARBA" id="ARBA00022741"/>
    </source>
</evidence>
<organism evidence="5 6">
    <name type="scientific">Anaplasma phagocytophilum str. NCH-1</name>
    <dbReference type="NCBI Taxonomy" id="1359161"/>
    <lineage>
        <taxon>Bacteria</taxon>
        <taxon>Pseudomonadati</taxon>
        <taxon>Pseudomonadota</taxon>
        <taxon>Alphaproteobacteria</taxon>
        <taxon>Rickettsiales</taxon>
        <taxon>Anaplasmataceae</taxon>
        <taxon>Anaplasma</taxon>
        <taxon>phagocytophilum group</taxon>
    </lineage>
</organism>
<dbReference type="InterPro" id="IPR003593">
    <property type="entry name" value="AAA+_ATPase"/>
</dbReference>
<evidence type="ECO:0000256" key="3">
    <source>
        <dbReference type="ARBA" id="ARBA00022840"/>
    </source>
</evidence>
<feature type="domain" description="MCM C-terminal AAA(+) ATPase" evidence="4">
    <location>
        <begin position="300"/>
        <end position="395"/>
    </location>
</feature>
<dbReference type="InterPro" id="IPR027417">
    <property type="entry name" value="P-loop_NTPase"/>
</dbReference>
<evidence type="ECO:0000256" key="1">
    <source>
        <dbReference type="ARBA" id="ARBA00006354"/>
    </source>
</evidence>
<evidence type="ECO:0000313" key="6">
    <source>
        <dbReference type="Proteomes" id="UP000033754"/>
    </source>
</evidence>
<dbReference type="NCBIfam" id="TIGR00368">
    <property type="entry name" value="YifB family Mg chelatase-like AAA ATPase"/>
    <property type="match status" value="1"/>
</dbReference>
<reference evidence="5 6" key="1">
    <citation type="submission" date="2015-01" db="EMBL/GenBank/DDBJ databases">
        <title>Genome Sequencing of Rickettsiales.</title>
        <authorList>
            <person name="Daugherty S.C."/>
            <person name="Su Q."/>
            <person name="Abolude K."/>
            <person name="Beier-Sexton M."/>
            <person name="Carlyon J.A."/>
            <person name="Carter R."/>
            <person name="Day N.P."/>
            <person name="Dumler S.J."/>
            <person name="Dyachenko V."/>
            <person name="Godinez A."/>
            <person name="Kurtti T.J."/>
            <person name="Lichay M."/>
            <person name="Mullins K.E."/>
            <person name="Ott S."/>
            <person name="Pappas-Brown V."/>
            <person name="Paris D.H."/>
            <person name="Patel P."/>
            <person name="Richards A.L."/>
            <person name="Sadzewicz L."/>
            <person name="Sears K."/>
            <person name="Seidman D."/>
            <person name="Sengamalay N."/>
            <person name="Stenos J."/>
            <person name="Tallon L.J."/>
            <person name="Vincent G."/>
            <person name="Fraser C.M."/>
            <person name="Munderloh U."/>
            <person name="Dunning-Hotopp J.C."/>
        </authorList>
    </citation>
    <scope>NUCLEOTIDE SEQUENCE [LARGE SCALE GENOMIC DNA]</scope>
    <source>
        <strain evidence="5 6">NCH-1</strain>
    </source>
</reference>
<dbReference type="Proteomes" id="UP000033754">
    <property type="component" value="Unassembled WGS sequence"/>
</dbReference>
<dbReference type="InterPro" id="IPR014721">
    <property type="entry name" value="Ribsml_uS5_D2-typ_fold_subgr"/>
</dbReference>
<dbReference type="PANTHER" id="PTHR32039:SF7">
    <property type="entry name" value="COMPETENCE PROTEIN COMM"/>
    <property type="match status" value="1"/>
</dbReference>
<dbReference type="InterPro" id="IPR045006">
    <property type="entry name" value="CHLI-like"/>
</dbReference>
<comment type="caution">
    <text evidence="5">The sequence shown here is derived from an EMBL/GenBank/DDBJ whole genome shotgun (WGS) entry which is preliminary data.</text>
</comment>
<dbReference type="AlphaFoldDB" id="A0A0F3N4X7"/>
<dbReference type="InterPro" id="IPR004482">
    <property type="entry name" value="Mg_chelat-rel"/>
</dbReference>
<dbReference type="Pfam" id="PF13541">
    <property type="entry name" value="ChlI"/>
    <property type="match status" value="1"/>
</dbReference>
<dbReference type="RefSeq" id="WP_011450854.1">
    <property type="nucleotide sequence ID" value="NZ_LANT01000008.1"/>
</dbReference>
<dbReference type="PROSITE" id="PS50051">
    <property type="entry name" value="MCM_2"/>
    <property type="match status" value="1"/>
</dbReference>
<dbReference type="PATRIC" id="fig|1359161.3.peg.1202"/>
<keyword evidence="3" id="KW-0067">ATP-binding</keyword>
<dbReference type="GeneID" id="92748205"/>
<dbReference type="InterPro" id="IPR020568">
    <property type="entry name" value="Ribosomal_Su5_D2-typ_SF"/>
</dbReference>
<gene>
    <name evidence="5" type="ORF">EPHNCH_1074</name>
</gene>
<dbReference type="SUPFAM" id="SSF52540">
    <property type="entry name" value="P-loop containing nucleoside triphosphate hydrolases"/>
    <property type="match status" value="1"/>
</dbReference>
<dbReference type="Pfam" id="PF01078">
    <property type="entry name" value="Mg_chelatase"/>
    <property type="match status" value="1"/>
</dbReference>
<dbReference type="SUPFAM" id="SSF54211">
    <property type="entry name" value="Ribosomal protein S5 domain 2-like"/>
    <property type="match status" value="1"/>
</dbReference>
<keyword evidence="2" id="KW-0547">Nucleotide-binding</keyword>
<comment type="similarity">
    <text evidence="1">Belongs to the Mg-chelatase subunits D/I family. ComM subfamily.</text>
</comment>
<protein>
    <submittedName>
        <fullName evidence="5">Sigma-54 interaction domain protein</fullName>
    </submittedName>
</protein>
<dbReference type="PANTHER" id="PTHR32039">
    <property type="entry name" value="MAGNESIUM-CHELATASE SUBUNIT CHLI"/>
    <property type="match status" value="1"/>
</dbReference>
<evidence type="ECO:0000259" key="4">
    <source>
        <dbReference type="PROSITE" id="PS50051"/>
    </source>
</evidence>
<dbReference type="PRINTS" id="PR01657">
    <property type="entry name" value="MCMFAMILY"/>
</dbReference>
<dbReference type="InterPro" id="IPR000523">
    <property type="entry name" value="Mg_chelatse_chII-like_cat_dom"/>
</dbReference>
<dbReference type="Gene3D" id="3.30.230.10">
    <property type="match status" value="1"/>
</dbReference>
<dbReference type="GO" id="GO:0003677">
    <property type="term" value="F:DNA binding"/>
    <property type="evidence" value="ECO:0007669"/>
    <property type="project" value="InterPro"/>
</dbReference>
<dbReference type="GO" id="GO:0005524">
    <property type="term" value="F:ATP binding"/>
    <property type="evidence" value="ECO:0007669"/>
    <property type="project" value="UniProtKB-KW"/>
</dbReference>
<accession>A0A0F3N4X7</accession>
<dbReference type="EMBL" id="LANT01000008">
    <property type="protein sequence ID" value="KJV63110.1"/>
    <property type="molecule type" value="Genomic_DNA"/>
</dbReference>
<dbReference type="InterPro" id="IPR001208">
    <property type="entry name" value="MCM_dom"/>
</dbReference>
<dbReference type="Pfam" id="PF13335">
    <property type="entry name" value="Mg_chelatase_C"/>
    <property type="match status" value="1"/>
</dbReference>
<sequence length="517" mass="56437">MLADVNTVAFVGVCTVDVIVQVHIANGIPSFHIVGMPDKVVAESRERIRAALTSIKAPLPLKRITVNLSPASLFKEGSHYDLPIVMGILSVMKIIKESEKLSSYIMLGELSLDGSITAVKGVLAAAVCAKNGSKGIICPYGNAREASLIAGLEVLGPRHLSNLVHYFSNNHYSANTDSAEFYNTSDSRGKEFHIKSKTLTIDMGDVLGQEIAKRAALIAAAGEHNLLMIGPPGTGKSMIAKRIPGILPDLTPEEIIAINVISSITQSGIEYLITSRPFREPHSSASMPSIVGGGMRAHPGEITLAHNGILFLDELPEFSKSVLEALRQPLEDKSVVIARANSHITYPANFQLVAAMNPCKCGYLNDPNRRCSRAPKCAIEYQRRISGPILSRIDIKVEMGNVSVFSKITGSKEENSSEMKRRVMSARLFQERRYGDATKRNAFLSAHDVESFVIPYMCSNARRLLEQVFQRNQLSNRDSAKILKVARTIADLSCSEEILEEHVAEAISLFGHNVFCL</sequence>
<evidence type="ECO:0000313" key="5">
    <source>
        <dbReference type="EMBL" id="KJV63110.1"/>
    </source>
</evidence>
<dbReference type="InterPro" id="IPR025943">
    <property type="entry name" value="Sigma_54_int_dom_ATP-bd_2"/>
</dbReference>
<dbReference type="Gene3D" id="3.40.50.300">
    <property type="entry name" value="P-loop containing nucleotide triphosphate hydrolases"/>
    <property type="match status" value="1"/>
</dbReference>
<dbReference type="InterPro" id="IPR025158">
    <property type="entry name" value="Mg_chelat-rel_C"/>
</dbReference>
<dbReference type="PROSITE" id="PS00676">
    <property type="entry name" value="SIGMA54_INTERACT_2"/>
    <property type="match status" value="1"/>
</dbReference>
<proteinExistence type="inferred from homology"/>
<dbReference type="SMART" id="SM00382">
    <property type="entry name" value="AAA"/>
    <property type="match status" value="1"/>
</dbReference>
<name>A0A0F3N4X7_ANAPH</name>